<proteinExistence type="predicted"/>
<sequence length="183" mass="20487">MTLPRKKTFVVFKEAPKLGPYDERPMLPDAVQTQVCLSRNDGQQPFFLVCEKDTLLAVFSGTSKVEFKDTGVNYFSLEPGDHVYVPAGAPTRLTALTESVIMRYKAREAGLEGVAWYCESCGDELYRHVFDTAQTYPQEGYLAGCESFNGDDARRSCQRCGELHPPVDVAPYRWAETAAQLRS</sequence>
<evidence type="ECO:0008006" key="3">
    <source>
        <dbReference type="Google" id="ProtNLM"/>
    </source>
</evidence>
<dbReference type="SUPFAM" id="SSF51182">
    <property type="entry name" value="RmlC-like cupins"/>
    <property type="match status" value="1"/>
</dbReference>
<evidence type="ECO:0000313" key="1">
    <source>
        <dbReference type="EMBL" id="KIG17504.1"/>
    </source>
</evidence>
<name>A0A0C1ZIZ6_9BACT</name>
<dbReference type="InterPro" id="IPR014710">
    <property type="entry name" value="RmlC-like_jellyroll"/>
</dbReference>
<dbReference type="Gene3D" id="2.60.120.10">
    <property type="entry name" value="Jelly Rolls"/>
    <property type="match status" value="1"/>
</dbReference>
<comment type="caution">
    <text evidence="1">The sequence shown here is derived from an EMBL/GenBank/DDBJ whole genome shotgun (WGS) entry which is preliminary data.</text>
</comment>
<reference evidence="1 2" key="1">
    <citation type="submission" date="2014-12" db="EMBL/GenBank/DDBJ databases">
        <title>Genome assembly of Enhygromyxa salina DSM 15201.</title>
        <authorList>
            <person name="Sharma G."/>
            <person name="Subramanian S."/>
        </authorList>
    </citation>
    <scope>NUCLEOTIDE SEQUENCE [LARGE SCALE GENOMIC DNA]</scope>
    <source>
        <strain evidence="1 2">DSM 15201</strain>
    </source>
</reference>
<organism evidence="1 2">
    <name type="scientific">Enhygromyxa salina</name>
    <dbReference type="NCBI Taxonomy" id="215803"/>
    <lineage>
        <taxon>Bacteria</taxon>
        <taxon>Pseudomonadati</taxon>
        <taxon>Myxococcota</taxon>
        <taxon>Polyangia</taxon>
        <taxon>Nannocystales</taxon>
        <taxon>Nannocystaceae</taxon>
        <taxon>Enhygromyxa</taxon>
    </lineage>
</organism>
<dbReference type="RefSeq" id="WP_052548289.1">
    <property type="nucleotide sequence ID" value="NZ_JMCC02000023.1"/>
</dbReference>
<dbReference type="Proteomes" id="UP000031599">
    <property type="component" value="Unassembled WGS sequence"/>
</dbReference>
<accession>A0A0C1ZIZ6</accession>
<dbReference type="InterPro" id="IPR011051">
    <property type="entry name" value="RmlC_Cupin_sf"/>
</dbReference>
<evidence type="ECO:0000313" key="2">
    <source>
        <dbReference type="Proteomes" id="UP000031599"/>
    </source>
</evidence>
<dbReference type="EMBL" id="JMCC02000023">
    <property type="protein sequence ID" value="KIG17504.1"/>
    <property type="molecule type" value="Genomic_DNA"/>
</dbReference>
<gene>
    <name evidence="1" type="ORF">DB30_03205</name>
</gene>
<protein>
    <recommendedName>
        <fullName evidence="3">3-hydroxyanthranilate 3,4-dioxygenase</fullName>
    </recommendedName>
</protein>
<dbReference type="AlphaFoldDB" id="A0A0C1ZIZ6"/>